<accession>A0ABP0U846</accession>
<feature type="repeat" description="PPR" evidence="2">
    <location>
        <begin position="393"/>
        <end position="427"/>
    </location>
</feature>
<dbReference type="InterPro" id="IPR033443">
    <property type="entry name" value="PROP1-like_PPR_dom"/>
</dbReference>
<gene>
    <name evidence="6" type="ORF">CSSPTR1EN2_LOCUS12498</name>
</gene>
<dbReference type="InterPro" id="IPR002885">
    <property type="entry name" value="PPR_rpt"/>
</dbReference>
<dbReference type="EMBL" id="OZ019894">
    <property type="protein sequence ID" value="CAK9214971.1"/>
    <property type="molecule type" value="Genomic_DNA"/>
</dbReference>
<feature type="repeat" description="PPR" evidence="2">
    <location>
        <begin position="498"/>
        <end position="532"/>
    </location>
</feature>
<feature type="repeat" description="PPR" evidence="2">
    <location>
        <begin position="762"/>
        <end position="796"/>
    </location>
</feature>
<evidence type="ECO:0000259" key="5">
    <source>
        <dbReference type="Pfam" id="PF17177"/>
    </source>
</evidence>
<proteinExistence type="predicted"/>
<keyword evidence="4" id="KW-0732">Signal</keyword>
<feature type="repeat" description="PPR" evidence="2">
    <location>
        <begin position="130"/>
        <end position="164"/>
    </location>
</feature>
<feature type="region of interest" description="Disordered" evidence="3">
    <location>
        <begin position="56"/>
        <end position="76"/>
    </location>
</feature>
<dbReference type="InterPro" id="IPR011990">
    <property type="entry name" value="TPR-like_helical_dom_sf"/>
</dbReference>
<feature type="signal peptide" evidence="4">
    <location>
        <begin position="1"/>
        <end position="23"/>
    </location>
</feature>
<name>A0ABP0U846_9BRYO</name>
<feature type="chain" id="PRO_5047400144" description="PROP1-like PPR domain-containing protein" evidence="4">
    <location>
        <begin position="24"/>
        <end position="885"/>
    </location>
</feature>
<feature type="repeat" description="PPR" evidence="2">
    <location>
        <begin position="463"/>
        <end position="497"/>
    </location>
</feature>
<reference evidence="6" key="1">
    <citation type="submission" date="2024-02" db="EMBL/GenBank/DDBJ databases">
        <authorList>
            <consortium name="ELIXIR-Norway"/>
            <consortium name="Elixir Norway"/>
        </authorList>
    </citation>
    <scope>NUCLEOTIDE SEQUENCE</scope>
</reference>
<organism evidence="6 7">
    <name type="scientific">Sphagnum troendelagicum</name>
    <dbReference type="NCBI Taxonomy" id="128251"/>
    <lineage>
        <taxon>Eukaryota</taxon>
        <taxon>Viridiplantae</taxon>
        <taxon>Streptophyta</taxon>
        <taxon>Embryophyta</taxon>
        <taxon>Bryophyta</taxon>
        <taxon>Sphagnophytina</taxon>
        <taxon>Sphagnopsida</taxon>
        <taxon>Sphagnales</taxon>
        <taxon>Sphagnaceae</taxon>
        <taxon>Sphagnum</taxon>
    </lineage>
</organism>
<dbReference type="PANTHER" id="PTHR47262:SF1">
    <property type="entry name" value="OS02G0132600 PROTEIN"/>
    <property type="match status" value="1"/>
</dbReference>
<dbReference type="Pfam" id="PF01535">
    <property type="entry name" value="PPR"/>
    <property type="match status" value="2"/>
</dbReference>
<feature type="domain" description="PROP1-like PPR" evidence="5">
    <location>
        <begin position="393"/>
        <end position="544"/>
    </location>
</feature>
<dbReference type="PANTHER" id="PTHR47262">
    <property type="entry name" value="OS02G0132600 PROTEIN"/>
    <property type="match status" value="1"/>
</dbReference>
<dbReference type="PROSITE" id="PS51375">
    <property type="entry name" value="PPR"/>
    <property type="match status" value="7"/>
</dbReference>
<dbReference type="Gene3D" id="1.25.40.10">
    <property type="entry name" value="Tetratricopeptide repeat domain"/>
    <property type="match status" value="4"/>
</dbReference>
<keyword evidence="1" id="KW-0677">Repeat</keyword>
<evidence type="ECO:0000313" key="6">
    <source>
        <dbReference type="EMBL" id="CAK9214971.1"/>
    </source>
</evidence>
<feature type="domain" description="PROP1-like PPR" evidence="5">
    <location>
        <begin position="690"/>
        <end position="833"/>
    </location>
</feature>
<feature type="repeat" description="PPR" evidence="2">
    <location>
        <begin position="603"/>
        <end position="637"/>
    </location>
</feature>
<protein>
    <recommendedName>
        <fullName evidence="5">PROP1-like PPR domain-containing protein</fullName>
    </recommendedName>
</protein>
<evidence type="ECO:0000256" key="1">
    <source>
        <dbReference type="ARBA" id="ARBA00022737"/>
    </source>
</evidence>
<evidence type="ECO:0000256" key="2">
    <source>
        <dbReference type="PROSITE-ProRule" id="PRU00708"/>
    </source>
</evidence>
<feature type="repeat" description="PPR" evidence="2">
    <location>
        <begin position="533"/>
        <end position="567"/>
    </location>
</feature>
<evidence type="ECO:0000313" key="7">
    <source>
        <dbReference type="Proteomes" id="UP001497512"/>
    </source>
</evidence>
<evidence type="ECO:0000256" key="3">
    <source>
        <dbReference type="SAM" id="MobiDB-lite"/>
    </source>
</evidence>
<keyword evidence="7" id="KW-1185">Reference proteome</keyword>
<dbReference type="Pfam" id="PF17177">
    <property type="entry name" value="PPR_long"/>
    <property type="match status" value="2"/>
</dbReference>
<dbReference type="NCBIfam" id="TIGR00756">
    <property type="entry name" value="PPR"/>
    <property type="match status" value="5"/>
</dbReference>
<evidence type="ECO:0000256" key="4">
    <source>
        <dbReference type="SAM" id="SignalP"/>
    </source>
</evidence>
<dbReference type="Pfam" id="PF13812">
    <property type="entry name" value="PPR_3"/>
    <property type="match status" value="1"/>
</dbReference>
<dbReference type="Proteomes" id="UP001497512">
    <property type="component" value="Chromosome 2"/>
</dbReference>
<sequence length="885" mass="99050">MTIITFSWRRLLLLSSFSSRRLSHSLAAVAAETWPSDSENWLDDATSVAESVAVQGDASNENSHQRGQKSRESGRPQDCLQEKFNSKFEVETVTDVPKLFNLLKKKRFNELLVAHDAMVAAKSSACKEMSIATYSRLMTQCGRELGPETVLPIFKRMLQAGVTPDVVSYTIVIQAFMEMETKQGKRSSESSTSGQGVWATRALELLREMRAKGLVPNMLTYKPIIAWLAAKGNVTLYHEFTKYMDEDGVPQDGVFKKNEIQFALSAGDLERAKGLYLAAKKENVQLVATLDAQFILEFATSDKVAVVVDLLPKVLPNVRSIRSISAAFRCLGKHGQHETALQCFAILKEKGTSAKDRSFVLTAYILGYTKRDKLDDAVKAFREVEERFQVKALASMFNILIDFSCRQGEISRGLDFLDEMQQRGLVLSHFSFNPFIREFARWTMIEEAFEMKAAMHRVSVQPSVVTYHSLIGICVKLGDMERAHNLFLEMKECGVATNTQCFNPLIIGFATQGRFDRALSVLKEMESAGVKPDVTTYRFLIFACSRTRNQEKAVQLYDEMQEHGIKPNQSIFTVMATVFAKCGNLDRGIKMVRAIEKSGERAGTETKSAILSGLALAGRLDEAFALYDEIKKESVLPRAYAVGTLVAAVGKAGDLDRMFELFEESRSDNQWPNLNQRQRAEHLNIRCINVVLGCIRNNQLGRAIKFLKQVKEEGIADEGVLFEKIFLHISNGGEDENEMCWLDVEDGFTVVAAMRELGLRPSRISLEALLDGCAAMSDPEQAQRVVQEMEQEGLCLNIFSMIRLFRAYIAGEDEERALSLLNEMPASDLQDPDVRVLILQTLQPHYVAAADSPEAARAPETLPRVRARLDELLGTDLIPGTRIRL</sequence>